<gene>
    <name evidence="1" type="ORF">SCMC78_35140</name>
</gene>
<proteinExistence type="predicted"/>
<name>A0AB33KMF1_9ACTN</name>
<reference evidence="1" key="1">
    <citation type="submission" date="2024-07" db="EMBL/GenBank/DDBJ databases">
        <title>Complete genome sequences of cellulolytic bacteria, Kitasatospora sp. CMC57 and Streptomyces sp. CMC78, isolated from Japanese agricultural soil.</title>
        <authorList>
            <person name="Hashimoto T."/>
            <person name="Ito M."/>
            <person name="Iwamoto M."/>
            <person name="Fukahori D."/>
            <person name="Shoda T."/>
            <person name="Sakoda M."/>
            <person name="Morohoshi T."/>
            <person name="Mitsuboshi M."/>
            <person name="Nishizawa T."/>
        </authorList>
    </citation>
    <scope>NUCLEOTIDE SEQUENCE</scope>
    <source>
        <strain evidence="1">CMC78</strain>
    </source>
</reference>
<dbReference type="EMBL" id="AP035884">
    <property type="protein sequence ID" value="BFP53707.1"/>
    <property type="molecule type" value="Genomic_DNA"/>
</dbReference>
<accession>A0AB33KMF1</accession>
<protein>
    <recommendedName>
        <fullName evidence="2">RiboL-PSP-HEPN domain-containing protein</fullName>
    </recommendedName>
</protein>
<dbReference type="KEGG" id="stcm:SCMC78_35140"/>
<dbReference type="AlphaFoldDB" id="A0AB33KMF1"/>
<sequence>MTVPVSTVTTNKTGMCVSELLYPDYRNYVDTRVVVNNAMTALLAGSRLGAHTLQLTSGSQRTLSELFPAVEHINRFNLRSDVARSLLNNADHHLASVALPYALATHEDFVMASINLLRNEGISIQAGGKPIKAWNMHTALFDSAQHPRPTDWLESFDLLREVRNCLAHAGGKAQTRLIDHIAAMGNASVTGWQRLNRQHPNDVIQAGTVKLIAEHIFTAFAVTKHLGREINAALTAAIPGESWARIAVEDFHSTTSKLKNSSAWRRGLVGYARVNYGKAKITESEIEKAARSLNYWTLSRWE</sequence>
<evidence type="ECO:0000313" key="1">
    <source>
        <dbReference type="EMBL" id="BFP53707.1"/>
    </source>
</evidence>
<organism evidence="1">
    <name type="scientific">Streptomyces sp. CMC78</name>
    <dbReference type="NCBI Taxonomy" id="3231512"/>
    <lineage>
        <taxon>Bacteria</taxon>
        <taxon>Bacillati</taxon>
        <taxon>Actinomycetota</taxon>
        <taxon>Actinomycetes</taxon>
        <taxon>Kitasatosporales</taxon>
        <taxon>Streptomycetaceae</taxon>
        <taxon>Streptomyces</taxon>
    </lineage>
</organism>
<evidence type="ECO:0008006" key="2">
    <source>
        <dbReference type="Google" id="ProtNLM"/>
    </source>
</evidence>